<reference evidence="1 2" key="1">
    <citation type="submission" date="2016-06" db="EMBL/GenBank/DDBJ databases">
        <title>Comparative genomics of the ectomycorrhizal sister species Rhizopogon vinicolor and Rhizopogon vesiculosus (Basidiomycota: Boletales) reveals a divergence of the mating type B locus.</title>
        <authorList>
            <consortium name="DOE Joint Genome Institute"/>
            <person name="Mujic A.B."/>
            <person name="Kuo A."/>
            <person name="Tritt A."/>
            <person name="Lipzen A."/>
            <person name="Chen C."/>
            <person name="Johnson J."/>
            <person name="Sharma A."/>
            <person name="Barry K."/>
            <person name="Grigoriev I.V."/>
            <person name="Spatafora J.W."/>
        </authorList>
    </citation>
    <scope>NUCLEOTIDE SEQUENCE [LARGE SCALE GENOMIC DNA]</scope>
    <source>
        <strain evidence="1 2">AM-OR11-026</strain>
    </source>
</reference>
<gene>
    <name evidence="1" type="ORF">K503DRAFT_53556</name>
</gene>
<proteinExistence type="predicted"/>
<organism evidence="1 2">
    <name type="scientific">Rhizopogon vinicolor AM-OR11-026</name>
    <dbReference type="NCBI Taxonomy" id="1314800"/>
    <lineage>
        <taxon>Eukaryota</taxon>
        <taxon>Fungi</taxon>
        <taxon>Dikarya</taxon>
        <taxon>Basidiomycota</taxon>
        <taxon>Agaricomycotina</taxon>
        <taxon>Agaricomycetes</taxon>
        <taxon>Agaricomycetidae</taxon>
        <taxon>Boletales</taxon>
        <taxon>Suillineae</taxon>
        <taxon>Rhizopogonaceae</taxon>
        <taxon>Rhizopogon</taxon>
    </lineage>
</organism>
<protein>
    <submittedName>
        <fullName evidence="1">Uncharacterized protein</fullName>
    </submittedName>
</protein>
<dbReference type="InParanoid" id="A0A1B7N4M0"/>
<accession>A0A1B7N4M0</accession>
<dbReference type="EMBL" id="KV448235">
    <property type="protein sequence ID" value="OAX39805.1"/>
    <property type="molecule type" value="Genomic_DNA"/>
</dbReference>
<dbReference type="AlphaFoldDB" id="A0A1B7N4M0"/>
<evidence type="ECO:0000313" key="2">
    <source>
        <dbReference type="Proteomes" id="UP000092154"/>
    </source>
</evidence>
<sequence length="179" mass="20181">MAKVTMTLTPLTRTLEHSHSVPLTKYKRYQIMALTPSMCGNLCVTPVARGKCLQTSKTSKIKSHTYSSSLKRLDTKCWFLPKCHCELNPCTRDGPKLVMMSHQLFLIGFRNAADGTFLAAKRLVPELLNACSVCAFFRKVDGTWMLTEKDLMQVKSNSLLRNTSRFGPKFMVSLDILVD</sequence>
<name>A0A1B7N4M0_9AGAM</name>
<keyword evidence="2" id="KW-1185">Reference proteome</keyword>
<dbReference type="Proteomes" id="UP000092154">
    <property type="component" value="Unassembled WGS sequence"/>
</dbReference>
<evidence type="ECO:0000313" key="1">
    <source>
        <dbReference type="EMBL" id="OAX39805.1"/>
    </source>
</evidence>